<keyword evidence="2" id="KW-0723">Serine/threonine-protein kinase</keyword>
<evidence type="ECO:0000256" key="6">
    <source>
        <dbReference type="ARBA" id="ARBA00023136"/>
    </source>
</evidence>
<evidence type="ECO:0000256" key="1">
    <source>
        <dbReference type="ARBA" id="ARBA00004479"/>
    </source>
</evidence>
<evidence type="ECO:0000256" key="4">
    <source>
        <dbReference type="ARBA" id="ARBA00022729"/>
    </source>
</evidence>
<keyword evidence="4" id="KW-0732">Signal</keyword>
<keyword evidence="3" id="KW-0812">Transmembrane</keyword>
<organism evidence="9 10">
    <name type="scientific">Populus trichocarpa</name>
    <name type="common">Western balsam poplar</name>
    <name type="synonym">Populus balsamifera subsp. trichocarpa</name>
    <dbReference type="NCBI Taxonomy" id="3694"/>
    <lineage>
        <taxon>Eukaryota</taxon>
        <taxon>Viridiplantae</taxon>
        <taxon>Streptophyta</taxon>
        <taxon>Embryophyta</taxon>
        <taxon>Tracheophyta</taxon>
        <taxon>Spermatophyta</taxon>
        <taxon>Magnoliopsida</taxon>
        <taxon>eudicotyledons</taxon>
        <taxon>Gunneridae</taxon>
        <taxon>Pentapetalae</taxon>
        <taxon>rosids</taxon>
        <taxon>fabids</taxon>
        <taxon>Malpighiales</taxon>
        <taxon>Salicaceae</taxon>
        <taxon>Saliceae</taxon>
        <taxon>Populus</taxon>
    </lineage>
</organism>
<keyword evidence="10" id="KW-1185">Reference proteome</keyword>
<dbReference type="Gene3D" id="1.10.510.10">
    <property type="entry name" value="Transferase(Phosphotransferase) domain 1"/>
    <property type="match status" value="1"/>
</dbReference>
<dbReference type="STRING" id="3694.A0A2K1XGM4"/>
<comment type="subcellular location">
    <subcellularLocation>
        <location evidence="1">Membrane</location>
        <topology evidence="1">Single-pass type I membrane protein</topology>
    </subcellularLocation>
</comment>
<dbReference type="InParanoid" id="A0A2K1XGM4"/>
<keyword evidence="7" id="KW-0325">Glycoprotein</keyword>
<keyword evidence="5" id="KW-1133">Transmembrane helix</keyword>
<evidence type="ECO:0000259" key="8">
    <source>
        <dbReference type="PROSITE" id="PS50011"/>
    </source>
</evidence>
<dbReference type="InterPro" id="IPR045874">
    <property type="entry name" value="LRK10/LRL21-25-like"/>
</dbReference>
<name>A0A2K1XGM4_POPTR</name>
<feature type="domain" description="Protein kinase" evidence="8">
    <location>
        <begin position="1"/>
        <end position="69"/>
    </location>
</feature>
<evidence type="ECO:0000313" key="10">
    <source>
        <dbReference type="Proteomes" id="UP000006729"/>
    </source>
</evidence>
<evidence type="ECO:0000256" key="3">
    <source>
        <dbReference type="ARBA" id="ARBA00022692"/>
    </source>
</evidence>
<dbReference type="PANTHER" id="PTHR27009">
    <property type="entry name" value="RUST RESISTANCE KINASE LR10-RELATED"/>
    <property type="match status" value="1"/>
</dbReference>
<evidence type="ECO:0000256" key="2">
    <source>
        <dbReference type="ARBA" id="ARBA00022527"/>
    </source>
</evidence>
<dbReference type="PROSITE" id="PS50011">
    <property type="entry name" value="PROTEIN_KINASE_DOM"/>
    <property type="match status" value="1"/>
</dbReference>
<dbReference type="InterPro" id="IPR000719">
    <property type="entry name" value="Prot_kinase_dom"/>
</dbReference>
<dbReference type="Proteomes" id="UP000006729">
    <property type="component" value="Chromosome 15"/>
</dbReference>
<keyword evidence="2" id="KW-0418">Kinase</keyword>
<dbReference type="GO" id="GO:0016020">
    <property type="term" value="C:membrane"/>
    <property type="evidence" value="ECO:0007669"/>
    <property type="project" value="UniProtKB-SubCell"/>
</dbReference>
<dbReference type="EMBL" id="CM009304">
    <property type="protein sequence ID" value="PNS99926.1"/>
    <property type="molecule type" value="Genomic_DNA"/>
</dbReference>
<accession>A0A2K1XGM4</accession>
<protein>
    <recommendedName>
        <fullName evidence="8">Protein kinase domain-containing protein</fullName>
    </recommendedName>
</protein>
<evidence type="ECO:0000313" key="9">
    <source>
        <dbReference type="EMBL" id="PNS99926.1"/>
    </source>
</evidence>
<proteinExistence type="predicted"/>
<sequence length="69" mass="7531">MPNGSLDKCVFPGEGNTSLSWEEICDVQILHFDIKPHIILLDENTTKISDFGLAKLCLTNINAVTLTAA</sequence>
<reference evidence="9 10" key="1">
    <citation type="journal article" date="2006" name="Science">
        <title>The genome of black cottonwood, Populus trichocarpa (Torr. &amp; Gray).</title>
        <authorList>
            <person name="Tuskan G.A."/>
            <person name="Difazio S."/>
            <person name="Jansson S."/>
            <person name="Bohlmann J."/>
            <person name="Grigoriev I."/>
            <person name="Hellsten U."/>
            <person name="Putnam N."/>
            <person name="Ralph S."/>
            <person name="Rombauts S."/>
            <person name="Salamov A."/>
            <person name="Schein J."/>
            <person name="Sterck L."/>
            <person name="Aerts A."/>
            <person name="Bhalerao R.R."/>
            <person name="Bhalerao R.P."/>
            <person name="Blaudez D."/>
            <person name="Boerjan W."/>
            <person name="Brun A."/>
            <person name="Brunner A."/>
            <person name="Busov V."/>
            <person name="Campbell M."/>
            <person name="Carlson J."/>
            <person name="Chalot M."/>
            <person name="Chapman J."/>
            <person name="Chen G.L."/>
            <person name="Cooper D."/>
            <person name="Coutinho P.M."/>
            <person name="Couturier J."/>
            <person name="Covert S."/>
            <person name="Cronk Q."/>
            <person name="Cunningham R."/>
            <person name="Davis J."/>
            <person name="Degroeve S."/>
            <person name="Dejardin A."/>
            <person name="Depamphilis C."/>
            <person name="Detter J."/>
            <person name="Dirks B."/>
            <person name="Dubchak I."/>
            <person name="Duplessis S."/>
            <person name="Ehlting J."/>
            <person name="Ellis B."/>
            <person name="Gendler K."/>
            <person name="Goodstein D."/>
            <person name="Gribskov M."/>
            <person name="Grimwood J."/>
            <person name="Groover A."/>
            <person name="Gunter L."/>
            <person name="Hamberger B."/>
            <person name="Heinze B."/>
            <person name="Helariutta Y."/>
            <person name="Henrissat B."/>
            <person name="Holligan D."/>
            <person name="Holt R."/>
            <person name="Huang W."/>
            <person name="Islam-Faridi N."/>
            <person name="Jones S."/>
            <person name="Jones-Rhoades M."/>
            <person name="Jorgensen R."/>
            <person name="Joshi C."/>
            <person name="Kangasjarvi J."/>
            <person name="Karlsson J."/>
            <person name="Kelleher C."/>
            <person name="Kirkpatrick R."/>
            <person name="Kirst M."/>
            <person name="Kohler A."/>
            <person name="Kalluri U."/>
            <person name="Larimer F."/>
            <person name="Leebens-Mack J."/>
            <person name="Leple J.C."/>
            <person name="Locascio P."/>
            <person name="Lou Y."/>
            <person name="Lucas S."/>
            <person name="Martin F."/>
            <person name="Montanini B."/>
            <person name="Napoli C."/>
            <person name="Nelson D.R."/>
            <person name="Nelson C."/>
            <person name="Nieminen K."/>
            <person name="Nilsson O."/>
            <person name="Pereda V."/>
            <person name="Peter G."/>
            <person name="Philippe R."/>
            <person name="Pilate G."/>
            <person name="Poliakov A."/>
            <person name="Razumovskaya J."/>
            <person name="Richardson P."/>
            <person name="Rinaldi C."/>
            <person name="Ritland K."/>
            <person name="Rouze P."/>
            <person name="Ryaboy D."/>
            <person name="Schmutz J."/>
            <person name="Schrader J."/>
            <person name="Segerman B."/>
            <person name="Shin H."/>
            <person name="Siddiqui A."/>
            <person name="Sterky F."/>
            <person name="Terry A."/>
            <person name="Tsai C.J."/>
            <person name="Uberbacher E."/>
            <person name="Unneberg P."/>
            <person name="Vahala J."/>
            <person name="Wall K."/>
            <person name="Wessler S."/>
            <person name="Yang G."/>
            <person name="Yin T."/>
            <person name="Douglas C."/>
            <person name="Marra M."/>
            <person name="Sandberg G."/>
            <person name="Van de Peer Y."/>
            <person name="Rokhsar D."/>
        </authorList>
    </citation>
    <scope>NUCLEOTIDE SEQUENCE [LARGE SCALE GENOMIC DNA]</scope>
    <source>
        <strain evidence="10">cv. Nisqually</strain>
    </source>
</reference>
<gene>
    <name evidence="9" type="ORF">POPTR_015G017900</name>
</gene>
<dbReference type="AlphaFoldDB" id="A0A2K1XGM4"/>
<dbReference type="SUPFAM" id="SSF56112">
    <property type="entry name" value="Protein kinase-like (PK-like)"/>
    <property type="match status" value="1"/>
</dbReference>
<dbReference type="InterPro" id="IPR011009">
    <property type="entry name" value="Kinase-like_dom_sf"/>
</dbReference>
<keyword evidence="2" id="KW-0808">Transferase</keyword>
<evidence type="ECO:0000256" key="7">
    <source>
        <dbReference type="ARBA" id="ARBA00023180"/>
    </source>
</evidence>
<dbReference type="GO" id="GO:0004674">
    <property type="term" value="F:protein serine/threonine kinase activity"/>
    <property type="evidence" value="ECO:0007669"/>
    <property type="project" value="UniProtKB-KW"/>
</dbReference>
<dbReference type="GO" id="GO:0005524">
    <property type="term" value="F:ATP binding"/>
    <property type="evidence" value="ECO:0007669"/>
    <property type="project" value="InterPro"/>
</dbReference>
<evidence type="ECO:0000256" key="5">
    <source>
        <dbReference type="ARBA" id="ARBA00022989"/>
    </source>
</evidence>
<keyword evidence="6" id="KW-0472">Membrane</keyword>